<feature type="region of interest" description="Disordered" evidence="6">
    <location>
        <begin position="1"/>
        <end position="22"/>
    </location>
</feature>
<evidence type="ECO:0000313" key="8">
    <source>
        <dbReference type="EMBL" id="EEF23719.1"/>
    </source>
</evidence>
<sequence length="330" mass="36138">MTLTLDHPAKNHTADQTDEETQADLHESLGDHFNGTWALTNSDPKAPVWIYPNAYHIKVAVREDNTFWLSSGNWNNSNQPEIDLSDPAAARKIAANSDRDWHVIATSDTLAATFRAFLQHDYDVASEAIAQTATTSAGVAARMAMLNEGVPPGMIEMFAAGKAPREFFAPRTLADTIRIQPLLTPDNYHAHVKALIDSAQQTFYMQTQYIHPSGHAGDEDHDALIAAVKTLVDKGLDVRLITSQYQTDAWVEKLANAGVPPSVLRRQANVHNKGIVVDGSTVMVSSQNWSADGTLRNRDAGLIIHHAEAAAYFLQIFLHDWANLASPVAS</sequence>
<accession>B9TK95</accession>
<keyword evidence="9" id="KW-1185">Reference proteome</keyword>
<organism evidence="8 9">
    <name type="scientific">Ricinus communis</name>
    <name type="common">Castor bean</name>
    <dbReference type="NCBI Taxonomy" id="3988"/>
    <lineage>
        <taxon>Eukaryota</taxon>
        <taxon>Viridiplantae</taxon>
        <taxon>Streptophyta</taxon>
        <taxon>Embryophyta</taxon>
        <taxon>Tracheophyta</taxon>
        <taxon>Spermatophyta</taxon>
        <taxon>Magnoliopsida</taxon>
        <taxon>eudicotyledons</taxon>
        <taxon>Gunneridae</taxon>
        <taxon>Pentapetalae</taxon>
        <taxon>rosids</taxon>
        <taxon>fabids</taxon>
        <taxon>Malpighiales</taxon>
        <taxon>Euphorbiaceae</taxon>
        <taxon>Acalyphoideae</taxon>
        <taxon>Acalypheae</taxon>
        <taxon>Ricinus</taxon>
    </lineage>
</organism>
<feature type="domain" description="PLD phosphodiesterase" evidence="7">
    <location>
        <begin position="266"/>
        <end position="293"/>
    </location>
</feature>
<protein>
    <recommendedName>
        <fullName evidence="5">Mitochondrial cardiolipin hydrolase</fullName>
    </recommendedName>
</protein>
<dbReference type="Proteomes" id="UP000008311">
    <property type="component" value="Unassembled WGS sequence"/>
</dbReference>
<evidence type="ECO:0000256" key="6">
    <source>
        <dbReference type="SAM" id="MobiDB-lite"/>
    </source>
</evidence>
<dbReference type="AlphaFoldDB" id="B9TK95"/>
<name>B9TK95_RICCO</name>
<evidence type="ECO:0000313" key="9">
    <source>
        <dbReference type="Proteomes" id="UP000008311"/>
    </source>
</evidence>
<dbReference type="InterPro" id="IPR051406">
    <property type="entry name" value="PLD_domain"/>
</dbReference>
<comment type="similarity">
    <text evidence="4">Belongs to the phospholipase D family. MitoPLD/Zucchini subfamily.</text>
</comment>
<dbReference type="InParanoid" id="B9TK95"/>
<reference evidence="9" key="1">
    <citation type="journal article" date="2010" name="Nat. Biotechnol.">
        <title>Draft genome sequence of the oilseed species Ricinus communis.</title>
        <authorList>
            <person name="Chan A.P."/>
            <person name="Crabtree J."/>
            <person name="Zhao Q."/>
            <person name="Lorenzi H."/>
            <person name="Orvis J."/>
            <person name="Puiu D."/>
            <person name="Melake-Berhan A."/>
            <person name="Jones K.M."/>
            <person name="Redman J."/>
            <person name="Chen G."/>
            <person name="Cahoon E.B."/>
            <person name="Gedil M."/>
            <person name="Stanke M."/>
            <person name="Haas B.J."/>
            <person name="Wortman J.R."/>
            <person name="Fraser-Liggett C.M."/>
            <person name="Ravel J."/>
            <person name="Rabinowicz P.D."/>
        </authorList>
    </citation>
    <scope>NUCLEOTIDE SEQUENCE [LARGE SCALE GENOMIC DNA]</scope>
    <source>
        <strain evidence="9">cv. Hale</strain>
    </source>
</reference>
<evidence type="ECO:0000256" key="1">
    <source>
        <dbReference type="ARBA" id="ARBA00022801"/>
    </source>
</evidence>
<dbReference type="GO" id="GO:0005739">
    <property type="term" value="C:mitochondrion"/>
    <property type="evidence" value="ECO:0000318"/>
    <property type="project" value="GO_Central"/>
</dbReference>
<dbReference type="Pfam" id="PF13091">
    <property type="entry name" value="PLDc_2"/>
    <property type="match status" value="1"/>
</dbReference>
<evidence type="ECO:0000259" key="7">
    <source>
        <dbReference type="PROSITE" id="PS50035"/>
    </source>
</evidence>
<keyword evidence="1" id="KW-0378">Hydrolase</keyword>
<dbReference type="EMBL" id="EQ984930">
    <property type="protein sequence ID" value="EEF23719.1"/>
    <property type="molecule type" value="Genomic_DNA"/>
</dbReference>
<keyword evidence="2" id="KW-0442">Lipid degradation</keyword>
<dbReference type="PROSITE" id="PS50035">
    <property type="entry name" value="PLD"/>
    <property type="match status" value="1"/>
</dbReference>
<dbReference type="GO" id="GO:0016891">
    <property type="term" value="F:RNA endonuclease activity producing 5'-phosphomonoesters, hydrolytic mechanism"/>
    <property type="evidence" value="ECO:0000318"/>
    <property type="project" value="GO_Central"/>
</dbReference>
<dbReference type="SUPFAM" id="SSF56024">
    <property type="entry name" value="Phospholipase D/nuclease"/>
    <property type="match status" value="1"/>
</dbReference>
<evidence type="ECO:0000256" key="2">
    <source>
        <dbReference type="ARBA" id="ARBA00022963"/>
    </source>
</evidence>
<dbReference type="GO" id="GO:0016042">
    <property type="term" value="P:lipid catabolic process"/>
    <property type="evidence" value="ECO:0007669"/>
    <property type="project" value="UniProtKB-KW"/>
</dbReference>
<evidence type="ECO:0000256" key="3">
    <source>
        <dbReference type="ARBA" id="ARBA00023098"/>
    </source>
</evidence>
<dbReference type="PANTHER" id="PTHR43856">
    <property type="entry name" value="CARDIOLIPIN HYDROLASE"/>
    <property type="match status" value="1"/>
</dbReference>
<keyword evidence="3" id="KW-0443">Lipid metabolism</keyword>
<dbReference type="Gene3D" id="3.30.870.10">
    <property type="entry name" value="Endonuclease Chain A"/>
    <property type="match status" value="1"/>
</dbReference>
<evidence type="ECO:0000256" key="5">
    <source>
        <dbReference type="ARBA" id="ARBA00040549"/>
    </source>
</evidence>
<gene>
    <name evidence="8" type="ORF">RCOM_2064020</name>
</gene>
<dbReference type="CDD" id="cd00138">
    <property type="entry name" value="PLDc_SF"/>
    <property type="match status" value="1"/>
</dbReference>
<evidence type="ECO:0000256" key="4">
    <source>
        <dbReference type="ARBA" id="ARBA00038012"/>
    </source>
</evidence>
<dbReference type="PANTHER" id="PTHR43856:SF1">
    <property type="entry name" value="MITOCHONDRIAL CARDIOLIPIN HYDROLASE"/>
    <property type="match status" value="1"/>
</dbReference>
<dbReference type="InterPro" id="IPR001736">
    <property type="entry name" value="PLipase_D/transphosphatidylase"/>
</dbReference>
<dbReference type="CDD" id="cd09128">
    <property type="entry name" value="PLDc_unchar1_2"/>
    <property type="match status" value="1"/>
</dbReference>
<proteinExistence type="inferred from homology"/>
<dbReference type="InterPro" id="IPR025202">
    <property type="entry name" value="PLD-like_dom"/>
</dbReference>
<dbReference type="GO" id="GO:0034587">
    <property type="term" value="P:piRNA processing"/>
    <property type="evidence" value="ECO:0000318"/>
    <property type="project" value="GO_Central"/>
</dbReference>